<gene>
    <name evidence="1" type="primary">ERG26</name>
    <name evidence="1" type="ORF">FBU59_004442</name>
</gene>
<reference evidence="1" key="1">
    <citation type="submission" date="2022-07" db="EMBL/GenBank/DDBJ databases">
        <title>Phylogenomic reconstructions and comparative analyses of Kickxellomycotina fungi.</title>
        <authorList>
            <person name="Reynolds N.K."/>
            <person name="Stajich J.E."/>
            <person name="Barry K."/>
            <person name="Grigoriev I.V."/>
            <person name="Crous P."/>
            <person name="Smith M.E."/>
        </authorList>
    </citation>
    <scope>NUCLEOTIDE SEQUENCE</scope>
    <source>
        <strain evidence="1">NRRL 5244</strain>
    </source>
</reference>
<sequence length="264" mass="29248">MKAPEALHTRVNIEGTKVVLEVCRKAGVNKFVASVVYSGKKLEYVDESIPYAQPFADYYSETKAIAEKLVIEYNDTYGMRTAALRPSGIFGPGDRQTTPGALLAQRRNLPVLVQVGNNTALFDFTYVGNLADAHLLCADKLYNDGVSGEIFFITNDEPISMFSFMRLLWAEVGDNRGPKLIIPNFIATLILGLLKLLAAIHLVKHEVPFVFGMTFTPRYFNITKAKKHLGYNPRVPYSEGVPIAVKACLDRWAKEEADAAAKQA</sequence>
<dbReference type="Proteomes" id="UP001150603">
    <property type="component" value="Unassembled WGS sequence"/>
</dbReference>
<evidence type="ECO:0000313" key="2">
    <source>
        <dbReference type="Proteomes" id="UP001150603"/>
    </source>
</evidence>
<comment type="caution">
    <text evidence="1">The sequence shown here is derived from an EMBL/GenBank/DDBJ whole genome shotgun (WGS) entry which is preliminary data.</text>
</comment>
<organism evidence="1 2">
    <name type="scientific">Linderina macrospora</name>
    <dbReference type="NCBI Taxonomy" id="4868"/>
    <lineage>
        <taxon>Eukaryota</taxon>
        <taxon>Fungi</taxon>
        <taxon>Fungi incertae sedis</taxon>
        <taxon>Zoopagomycota</taxon>
        <taxon>Kickxellomycotina</taxon>
        <taxon>Kickxellomycetes</taxon>
        <taxon>Kickxellales</taxon>
        <taxon>Kickxellaceae</taxon>
        <taxon>Linderina</taxon>
    </lineage>
</organism>
<proteinExistence type="predicted"/>
<accession>A0ACC1J5H2</accession>
<name>A0ACC1J5H2_9FUNG</name>
<dbReference type="EMBL" id="JANBPW010003179">
    <property type="protein sequence ID" value="KAJ1938424.1"/>
    <property type="molecule type" value="Genomic_DNA"/>
</dbReference>
<dbReference type="EC" id="1.1.1.170" evidence="1"/>
<evidence type="ECO:0000313" key="1">
    <source>
        <dbReference type="EMBL" id="KAJ1938424.1"/>
    </source>
</evidence>
<protein>
    <submittedName>
        <fullName evidence="1">Erg26, C-3 sterol dehydrogenase</fullName>
        <ecNumber evidence="1">1.1.1.170</ecNumber>
    </submittedName>
</protein>
<keyword evidence="1" id="KW-0560">Oxidoreductase</keyword>
<keyword evidence="2" id="KW-1185">Reference proteome</keyword>